<evidence type="ECO:0000256" key="3">
    <source>
        <dbReference type="ARBA" id="ARBA00038984"/>
    </source>
</evidence>
<feature type="domain" description="Gfo/Idh/MocA-like oxidoreductase N-terminal" evidence="6">
    <location>
        <begin position="33"/>
        <end position="150"/>
    </location>
</feature>
<keyword evidence="2" id="KW-0560">Oxidoreductase</keyword>
<dbReference type="SUPFAM" id="SSF55347">
    <property type="entry name" value="Glyceraldehyde-3-phosphate dehydrogenase-like, C-terminal domain"/>
    <property type="match status" value="1"/>
</dbReference>
<keyword evidence="8" id="KW-1185">Reference proteome</keyword>
<evidence type="ECO:0000256" key="5">
    <source>
        <dbReference type="ARBA" id="ARBA00049233"/>
    </source>
</evidence>
<dbReference type="InterPro" id="IPR000683">
    <property type="entry name" value="Gfo/Idh/MocA-like_OxRdtase_N"/>
</dbReference>
<comment type="similarity">
    <text evidence="1">Belongs to the Gfo/Idh/MocA family.</text>
</comment>
<dbReference type="Gene3D" id="3.40.50.720">
    <property type="entry name" value="NAD(P)-binding Rossmann-like Domain"/>
    <property type="match status" value="1"/>
</dbReference>
<evidence type="ECO:0000259" key="6">
    <source>
        <dbReference type="Pfam" id="PF01408"/>
    </source>
</evidence>
<comment type="catalytic activity">
    <reaction evidence="5">
        <text>D-xylose + NADP(+) = D-xylono-1,5-lactone + NADPH + H(+)</text>
        <dbReference type="Rhea" id="RHEA:22000"/>
        <dbReference type="ChEBI" id="CHEBI:15378"/>
        <dbReference type="ChEBI" id="CHEBI:15867"/>
        <dbReference type="ChEBI" id="CHEBI:53455"/>
        <dbReference type="ChEBI" id="CHEBI:57783"/>
        <dbReference type="ChEBI" id="CHEBI:58349"/>
        <dbReference type="EC" id="1.1.1.179"/>
    </reaction>
</comment>
<evidence type="ECO:0000256" key="1">
    <source>
        <dbReference type="ARBA" id="ARBA00010928"/>
    </source>
</evidence>
<protein>
    <recommendedName>
        <fullName evidence="3">D-xylose 1-dehydrogenase (NADP(+), D-xylono-1,5-lactone-forming)</fullName>
        <ecNumber evidence="3">1.1.1.179</ecNumber>
    </recommendedName>
    <alternativeName>
        <fullName evidence="4">D-xylose-NADP dehydrogenase</fullName>
    </alternativeName>
</protein>
<dbReference type="InterPro" id="IPR050984">
    <property type="entry name" value="Gfo/Idh/MocA_domain"/>
</dbReference>
<dbReference type="EMBL" id="CAUWAG010000020">
    <property type="protein sequence ID" value="CAJ2513559.1"/>
    <property type="molecule type" value="Genomic_DNA"/>
</dbReference>
<evidence type="ECO:0000256" key="2">
    <source>
        <dbReference type="ARBA" id="ARBA00023002"/>
    </source>
</evidence>
<dbReference type="PANTHER" id="PTHR22604:SF105">
    <property type="entry name" value="TRANS-1,2-DIHYDROBENZENE-1,2-DIOL DEHYDROGENASE"/>
    <property type="match status" value="1"/>
</dbReference>
<organism evidence="7 8">
    <name type="scientific">Anthostomella pinea</name>
    <dbReference type="NCBI Taxonomy" id="933095"/>
    <lineage>
        <taxon>Eukaryota</taxon>
        <taxon>Fungi</taxon>
        <taxon>Dikarya</taxon>
        <taxon>Ascomycota</taxon>
        <taxon>Pezizomycotina</taxon>
        <taxon>Sordariomycetes</taxon>
        <taxon>Xylariomycetidae</taxon>
        <taxon>Xylariales</taxon>
        <taxon>Xylariaceae</taxon>
        <taxon>Anthostomella</taxon>
    </lineage>
</organism>
<dbReference type="InterPro" id="IPR036291">
    <property type="entry name" value="NAD(P)-bd_dom_sf"/>
</dbReference>
<dbReference type="GO" id="GO:0047837">
    <property type="term" value="F:D-xylose 1-dehydrogenase (NADP+) activity"/>
    <property type="evidence" value="ECO:0007669"/>
    <property type="project" value="UniProtKB-EC"/>
</dbReference>
<dbReference type="EC" id="1.1.1.179" evidence="3"/>
<accession>A0AAI8VZF5</accession>
<dbReference type="Gene3D" id="3.30.360.10">
    <property type="entry name" value="Dihydrodipicolinate Reductase, domain 2"/>
    <property type="match status" value="1"/>
</dbReference>
<evidence type="ECO:0000313" key="7">
    <source>
        <dbReference type="EMBL" id="CAJ2513559.1"/>
    </source>
</evidence>
<gene>
    <name evidence="7" type="ORF">KHLLAP_LOCUS14027</name>
</gene>
<dbReference type="Proteomes" id="UP001295740">
    <property type="component" value="Unassembled WGS sequence"/>
</dbReference>
<sequence>MSWALDLILGAHNWYQGVSKIAASTKKTASPLRLGILGAAAINPAAIFDPVSTHPDVIIVGIAARSKSKAEAQIKQYSLTSARAYSSYDDLLSDPTIEAVYVPLPNGLHAEWAIKALQAGKHVLLEKPIASNAQQVRDIRRVSEETGEVALEAFHWRLYPAAHLVKSLVDSGEYGKATEVKAKWELPAGLFAKDDIRFHYDLAGGSCMDLMYVFSATSYYATPTPNLKDAEVEVLEAKARPNKTDPRIDDAMSATYVLRSDSHSTLCKIEADLAAPWLWGLVPKFWTLMPSLSIEMEQATILFPGFAGPWSGHAITVTDKATGKVTKHSQYVDGAQWGQRGARFWTTYRYQLEAFVDKVRAVQAGADVRRLGEMSGPWVSLDESEAVVGIVEKVYEKAGIPLRK</sequence>
<dbReference type="Pfam" id="PF01408">
    <property type="entry name" value="GFO_IDH_MocA"/>
    <property type="match status" value="1"/>
</dbReference>
<dbReference type="PANTHER" id="PTHR22604">
    <property type="entry name" value="OXIDOREDUCTASES"/>
    <property type="match status" value="1"/>
</dbReference>
<proteinExistence type="inferred from homology"/>
<name>A0AAI8VZF5_9PEZI</name>
<dbReference type="AlphaFoldDB" id="A0AAI8VZF5"/>
<reference evidence="7" key="1">
    <citation type="submission" date="2023-10" db="EMBL/GenBank/DDBJ databases">
        <authorList>
            <person name="Hackl T."/>
        </authorList>
    </citation>
    <scope>NUCLEOTIDE SEQUENCE</scope>
</reference>
<dbReference type="GO" id="GO:0000166">
    <property type="term" value="F:nucleotide binding"/>
    <property type="evidence" value="ECO:0007669"/>
    <property type="project" value="InterPro"/>
</dbReference>
<evidence type="ECO:0000313" key="8">
    <source>
        <dbReference type="Proteomes" id="UP001295740"/>
    </source>
</evidence>
<comment type="caution">
    <text evidence="7">The sequence shown here is derived from an EMBL/GenBank/DDBJ whole genome shotgun (WGS) entry which is preliminary data.</text>
</comment>
<dbReference type="SUPFAM" id="SSF51735">
    <property type="entry name" value="NAD(P)-binding Rossmann-fold domains"/>
    <property type="match status" value="1"/>
</dbReference>
<evidence type="ECO:0000256" key="4">
    <source>
        <dbReference type="ARBA" id="ARBA00042988"/>
    </source>
</evidence>